<dbReference type="RefSeq" id="WP_349246334.1">
    <property type="nucleotide sequence ID" value="NZ_JASCXX010000026.1"/>
</dbReference>
<dbReference type="SUPFAM" id="SSF52266">
    <property type="entry name" value="SGNH hydrolase"/>
    <property type="match status" value="1"/>
</dbReference>
<keyword evidence="3" id="KW-1185">Reference proteome</keyword>
<evidence type="ECO:0008006" key="4">
    <source>
        <dbReference type="Google" id="ProtNLM"/>
    </source>
</evidence>
<protein>
    <recommendedName>
        <fullName evidence="4">AlgX/AlgJ SGNH hydrolase-like domain-containing protein</fullName>
    </recommendedName>
</protein>
<reference evidence="2" key="1">
    <citation type="submission" date="2023-05" db="EMBL/GenBank/DDBJ databases">
        <title>Anaerotaeda fermentans gen. nov., sp. nov., a novel anaerobic planctomycete of the new family within the order Sedimentisphaerales isolated from Taman Peninsula, Russia.</title>
        <authorList>
            <person name="Khomyakova M.A."/>
            <person name="Merkel A.Y."/>
            <person name="Slobodkin A.I."/>
        </authorList>
    </citation>
    <scope>NUCLEOTIDE SEQUENCE</scope>
    <source>
        <strain evidence="2">M17dextr</strain>
    </source>
</reference>
<dbReference type="EMBL" id="JASCXX010000026">
    <property type="protein sequence ID" value="MDI6450927.1"/>
    <property type="molecule type" value="Genomic_DNA"/>
</dbReference>
<sequence>MAEELKDNAMLNSKAVWLTGRQWLIVAVVLVALFVSAPMLWTRVETFEPGPDYRIPYALGSDYWLYARHCRLVSRQAKVPVIGDSVIWGHYVRPDQTLSHCLNDVVGEGRFANLGLDGAHPAALGGLIEHYARNISNQTVVLHFNPLWISSATHDLQTTKEFHFNHPKLVPQFRPSIPCYRASFSTRLNAVIERTIPFFGWTGHLRIAYLDGVDLPAWTLQNPYENPLAALIEPLAEPESTEAEKATTWLDRGGSKRDVGWVDLDGSLQWLFFRRAVERLQTRGNRVFVLVGPFNEHMLTAENAVAYGAVKGQIERWLTENRIPHLMAAPLAAELYADSSHPLGEGYVLLAQQLTDDPAFQAAVLAAR</sequence>
<proteinExistence type="predicted"/>
<name>A0AAW6U2Z5_9BACT</name>
<evidence type="ECO:0000313" key="2">
    <source>
        <dbReference type="EMBL" id="MDI6450927.1"/>
    </source>
</evidence>
<dbReference type="AlphaFoldDB" id="A0AAW6U2Z5"/>
<keyword evidence="1" id="KW-0472">Membrane</keyword>
<dbReference type="Proteomes" id="UP001431776">
    <property type="component" value="Unassembled WGS sequence"/>
</dbReference>
<keyword evidence="1" id="KW-1133">Transmembrane helix</keyword>
<evidence type="ECO:0000313" key="3">
    <source>
        <dbReference type="Proteomes" id="UP001431776"/>
    </source>
</evidence>
<feature type="transmembrane region" description="Helical" evidence="1">
    <location>
        <begin position="23"/>
        <end position="41"/>
    </location>
</feature>
<comment type="caution">
    <text evidence="2">The sequence shown here is derived from an EMBL/GenBank/DDBJ whole genome shotgun (WGS) entry which is preliminary data.</text>
</comment>
<evidence type="ECO:0000256" key="1">
    <source>
        <dbReference type="SAM" id="Phobius"/>
    </source>
</evidence>
<organism evidence="2 3">
    <name type="scientific">Anaerobaca lacustris</name>
    <dbReference type="NCBI Taxonomy" id="3044600"/>
    <lineage>
        <taxon>Bacteria</taxon>
        <taxon>Pseudomonadati</taxon>
        <taxon>Planctomycetota</taxon>
        <taxon>Phycisphaerae</taxon>
        <taxon>Sedimentisphaerales</taxon>
        <taxon>Anaerobacaceae</taxon>
        <taxon>Anaerobaca</taxon>
    </lineage>
</organism>
<keyword evidence="1" id="KW-0812">Transmembrane</keyword>
<accession>A0AAW6U2Z5</accession>
<gene>
    <name evidence="2" type="ORF">QJ522_17840</name>
</gene>